<evidence type="ECO:0000313" key="2">
    <source>
        <dbReference type="Proteomes" id="UP000594220"/>
    </source>
</evidence>
<evidence type="ECO:0000313" key="1">
    <source>
        <dbReference type="Ensembl" id="ENSCPRP00005014807.1"/>
    </source>
</evidence>
<protein>
    <submittedName>
        <fullName evidence="1">Uncharacterized protein</fullName>
    </submittedName>
</protein>
<keyword evidence="2" id="KW-1185">Reference proteome</keyword>
<reference evidence="1" key="1">
    <citation type="submission" date="2025-08" db="UniProtKB">
        <authorList>
            <consortium name="Ensembl"/>
        </authorList>
    </citation>
    <scope>IDENTIFICATION</scope>
</reference>
<dbReference type="Proteomes" id="UP000594220">
    <property type="component" value="Unplaced"/>
</dbReference>
<organism evidence="1 2">
    <name type="scientific">Crocodylus porosus</name>
    <name type="common">Saltwater crocodile</name>
    <name type="synonym">Estuarine crocodile</name>
    <dbReference type="NCBI Taxonomy" id="8502"/>
    <lineage>
        <taxon>Eukaryota</taxon>
        <taxon>Metazoa</taxon>
        <taxon>Chordata</taxon>
        <taxon>Craniata</taxon>
        <taxon>Vertebrata</taxon>
        <taxon>Euteleostomi</taxon>
        <taxon>Archelosauria</taxon>
        <taxon>Archosauria</taxon>
        <taxon>Crocodylia</taxon>
        <taxon>Longirostres</taxon>
        <taxon>Crocodylidae</taxon>
        <taxon>Crocodylus</taxon>
    </lineage>
</organism>
<reference evidence="1" key="2">
    <citation type="submission" date="2025-09" db="UniProtKB">
        <authorList>
            <consortium name="Ensembl"/>
        </authorList>
    </citation>
    <scope>IDENTIFICATION</scope>
</reference>
<name>A0A7M4ETM3_CROPO</name>
<sequence length="66" mass="7114">MGRVTCPRESQYLASCGGSCQPVPRRGEGHVFLGCKLLILSLPFSTQGWTDCATEAGEFFLSSSSR</sequence>
<accession>A0A7M4ETM3</accession>
<dbReference type="AlphaFoldDB" id="A0A7M4ETM3"/>
<proteinExistence type="predicted"/>
<dbReference type="Ensembl" id="ENSCPRT00005017385.1">
    <property type="protein sequence ID" value="ENSCPRP00005014807.1"/>
    <property type="gene ID" value="ENSCPRG00005010403.1"/>
</dbReference>